<sequence>MFFQKNTIKKIQETYFLTCVAIAGFCLSPTANANNKGRNFKDLIEDTGAIADAGSKASLSVAMLAGIIMGIGGLIGIALANKTNNAQSTRTGSAVIMLIGVCLMAFEGFSNMGTNTIVGTDVEYTEFIE</sequence>
<dbReference type="EMBL" id="CP001134">
    <property type="protein sequence ID" value="ACH64737.1"/>
    <property type="molecule type" value="Genomic_DNA"/>
</dbReference>
<evidence type="ECO:0000313" key="3">
    <source>
        <dbReference type="EMBL" id="ACH64737.1"/>
    </source>
</evidence>
<dbReference type="Proteomes" id="UP000001857">
    <property type="component" value="Plasmid pMJ100"/>
</dbReference>
<keyword evidence="2" id="KW-0732">Signal</keyword>
<keyword evidence="1" id="KW-1133">Transmembrane helix</keyword>
<dbReference type="RefSeq" id="WP_012534520.1">
    <property type="nucleotide sequence ID" value="NC_011185.1"/>
</dbReference>
<keyword evidence="1" id="KW-0472">Membrane</keyword>
<dbReference type="HOGENOM" id="CLU_1947946_0_0_6"/>
<evidence type="ECO:0000256" key="2">
    <source>
        <dbReference type="SAM" id="SignalP"/>
    </source>
</evidence>
<feature type="transmembrane region" description="Helical" evidence="1">
    <location>
        <begin position="57"/>
        <end position="80"/>
    </location>
</feature>
<evidence type="ECO:0008006" key="5">
    <source>
        <dbReference type="Google" id="ProtNLM"/>
    </source>
</evidence>
<keyword evidence="1" id="KW-0812">Transmembrane</keyword>
<gene>
    <name evidence="3" type="ordered locus">VFMJ11_B0127</name>
</gene>
<dbReference type="AlphaFoldDB" id="B5EW70"/>
<protein>
    <recommendedName>
        <fullName evidence="5">Conjugal transfer protein TrbC</fullName>
    </recommendedName>
</protein>
<keyword evidence="3" id="KW-0614">Plasmid</keyword>
<dbReference type="KEGG" id="vfm:VFMJ11_B0127"/>
<feature type="signal peptide" evidence="2">
    <location>
        <begin position="1"/>
        <end position="33"/>
    </location>
</feature>
<feature type="transmembrane region" description="Helical" evidence="1">
    <location>
        <begin position="92"/>
        <end position="109"/>
    </location>
</feature>
<evidence type="ECO:0000256" key="1">
    <source>
        <dbReference type="SAM" id="Phobius"/>
    </source>
</evidence>
<evidence type="ECO:0000313" key="4">
    <source>
        <dbReference type="Proteomes" id="UP000001857"/>
    </source>
</evidence>
<organism evidence="3 4">
    <name type="scientific">Aliivibrio fischeri (strain MJ11)</name>
    <name type="common">Vibrio fischeri</name>
    <dbReference type="NCBI Taxonomy" id="388396"/>
    <lineage>
        <taxon>Bacteria</taxon>
        <taxon>Pseudomonadati</taxon>
        <taxon>Pseudomonadota</taxon>
        <taxon>Gammaproteobacteria</taxon>
        <taxon>Vibrionales</taxon>
        <taxon>Vibrionaceae</taxon>
        <taxon>Aliivibrio</taxon>
    </lineage>
</organism>
<reference evidence="4" key="1">
    <citation type="submission" date="2008-08" db="EMBL/GenBank/DDBJ databases">
        <title>Complete sequence of Vibrio fischeri strain MJ11.</title>
        <authorList>
            <person name="Mandel M.J."/>
            <person name="Stabb E.V."/>
            <person name="Ruby E.G."/>
            <person name="Ferriera S."/>
            <person name="Johnson J."/>
            <person name="Kravitz S."/>
            <person name="Beeson K."/>
            <person name="Sutton G."/>
            <person name="Rogers Y.-H."/>
            <person name="Friedman R."/>
            <person name="Frazier M."/>
            <person name="Venter J.C."/>
        </authorList>
    </citation>
    <scope>NUCLEOTIDE SEQUENCE [LARGE SCALE GENOMIC DNA]</scope>
    <source>
        <strain evidence="4">MJ11</strain>
        <plasmid evidence="4">Plasmid pMJ100</plasmid>
    </source>
</reference>
<geneLocation type="plasmid" evidence="3 4">
    <name>pMJ100</name>
</geneLocation>
<name>B5EW70_ALIFM</name>
<reference evidence="3 4" key="2">
    <citation type="journal article" date="2009" name="Nature">
        <title>A single regulatory gene is sufficient to alter bacterial host range.</title>
        <authorList>
            <person name="Mandel M.J."/>
            <person name="Wollenberg M.S."/>
            <person name="Stabb E.V."/>
            <person name="Visick K.L."/>
            <person name="Ruby E.G."/>
        </authorList>
    </citation>
    <scope>NUCLEOTIDE SEQUENCE [LARGE SCALE GENOMIC DNA]</scope>
    <source>
        <strain evidence="3 4">MJ11</strain>
        <plasmid evidence="4">Plasmid pMJ100</plasmid>
    </source>
</reference>
<feature type="chain" id="PRO_5002832923" description="Conjugal transfer protein TrbC" evidence="2">
    <location>
        <begin position="34"/>
        <end position="129"/>
    </location>
</feature>
<accession>B5EW70</accession>
<proteinExistence type="predicted"/>